<evidence type="ECO:0000256" key="1">
    <source>
        <dbReference type="ARBA" id="ARBA00001324"/>
    </source>
</evidence>
<dbReference type="InterPro" id="IPR008979">
    <property type="entry name" value="Galactose-bd-like_sf"/>
</dbReference>
<dbReference type="SUPFAM" id="SSF49785">
    <property type="entry name" value="Galactose-binding domain-like"/>
    <property type="match status" value="1"/>
</dbReference>
<dbReference type="InterPro" id="IPR014718">
    <property type="entry name" value="GH-type_carb-bd"/>
</dbReference>
<gene>
    <name evidence="14" type="ORF">AB5J56_07425</name>
</gene>
<dbReference type="GO" id="GO:0045490">
    <property type="term" value="P:pectin catabolic process"/>
    <property type="evidence" value="ECO:0007669"/>
    <property type="project" value="TreeGrafter"/>
</dbReference>
<dbReference type="Gene3D" id="2.70.98.10">
    <property type="match status" value="1"/>
</dbReference>
<dbReference type="Pfam" id="PF14686">
    <property type="entry name" value="fn3_3"/>
    <property type="match status" value="1"/>
</dbReference>
<evidence type="ECO:0000313" key="14">
    <source>
        <dbReference type="EMBL" id="XDQ24526.1"/>
    </source>
</evidence>
<feature type="domain" description="Rhamnogalacturonase B N-terminal" evidence="11">
    <location>
        <begin position="34"/>
        <end position="283"/>
    </location>
</feature>
<evidence type="ECO:0000256" key="6">
    <source>
        <dbReference type="ARBA" id="ARBA00022729"/>
    </source>
</evidence>
<dbReference type="GO" id="GO:0005576">
    <property type="term" value="C:extracellular region"/>
    <property type="evidence" value="ECO:0007669"/>
    <property type="project" value="UniProtKB-SubCell"/>
</dbReference>
<dbReference type="PANTHER" id="PTHR36574:SF1">
    <property type="entry name" value="RHAMNOGALACTURONATE LYASE-RELATED"/>
    <property type="match status" value="1"/>
</dbReference>
<evidence type="ECO:0000259" key="12">
    <source>
        <dbReference type="Pfam" id="PF14683"/>
    </source>
</evidence>
<dbReference type="InterPro" id="IPR029411">
    <property type="entry name" value="RG-lyase_III"/>
</dbReference>
<feature type="signal peptide" evidence="10">
    <location>
        <begin position="1"/>
        <end position="31"/>
    </location>
</feature>
<evidence type="ECO:0000256" key="7">
    <source>
        <dbReference type="ARBA" id="ARBA00023157"/>
    </source>
</evidence>
<dbReference type="GO" id="GO:0102210">
    <property type="term" value="F:rhamnogalacturonan endolyase activity"/>
    <property type="evidence" value="ECO:0007669"/>
    <property type="project" value="UniProtKB-EC"/>
</dbReference>
<dbReference type="GO" id="GO:0030246">
    <property type="term" value="F:carbohydrate binding"/>
    <property type="evidence" value="ECO:0007669"/>
    <property type="project" value="InterPro"/>
</dbReference>
<accession>A0AB39P202</accession>
<organism evidence="14">
    <name type="scientific">Streptomyces sp. R21</name>
    <dbReference type="NCBI Taxonomy" id="3238627"/>
    <lineage>
        <taxon>Bacteria</taxon>
        <taxon>Bacillati</taxon>
        <taxon>Actinomycetota</taxon>
        <taxon>Actinomycetes</taxon>
        <taxon>Kitasatosporales</taxon>
        <taxon>Streptomycetaceae</taxon>
        <taxon>Streptomyces</taxon>
    </lineage>
</organism>
<keyword evidence="5" id="KW-0964">Secreted</keyword>
<dbReference type="InterPro" id="IPR013784">
    <property type="entry name" value="Carb-bd-like_fold"/>
</dbReference>
<dbReference type="InterPro" id="IPR029413">
    <property type="entry name" value="RG-lyase_II"/>
</dbReference>
<dbReference type="PANTHER" id="PTHR36574">
    <property type="entry name" value="RHAMNOGALACTURONATE LYASE-RELATED"/>
    <property type="match status" value="1"/>
</dbReference>
<dbReference type="InterPro" id="IPR016590">
    <property type="entry name" value="Rhamnogalacturonase_B"/>
</dbReference>
<feature type="domain" description="Rhamnogalacturonan lyase" evidence="12">
    <location>
        <begin position="380"/>
        <end position="547"/>
    </location>
</feature>
<keyword evidence="6 10" id="KW-0732">Signal</keyword>
<dbReference type="EC" id="4.2.2.23" evidence="4"/>
<dbReference type="GO" id="GO:0071555">
    <property type="term" value="P:cell wall organization"/>
    <property type="evidence" value="ECO:0007669"/>
    <property type="project" value="UniProtKB-KW"/>
</dbReference>
<protein>
    <recommendedName>
        <fullName evidence="4">rhamnogalacturonan endolyase</fullName>
        <ecNumber evidence="4">4.2.2.23</ecNumber>
    </recommendedName>
</protein>
<name>A0AB39P202_9ACTN</name>
<comment type="subcellular location">
    <subcellularLocation>
        <location evidence="2">Secreted</location>
    </subcellularLocation>
</comment>
<dbReference type="InterPro" id="IPR015364">
    <property type="entry name" value="RhgB_N"/>
</dbReference>
<keyword evidence="8 14" id="KW-0456">Lyase</keyword>
<keyword evidence="9" id="KW-0961">Cell wall biogenesis/degradation</keyword>
<proteinExistence type="inferred from homology"/>
<keyword evidence="7" id="KW-1015">Disulfide bond</keyword>
<dbReference type="InterPro" id="IPR006311">
    <property type="entry name" value="TAT_signal"/>
</dbReference>
<evidence type="ECO:0000256" key="10">
    <source>
        <dbReference type="SAM" id="SignalP"/>
    </source>
</evidence>
<comment type="similarity">
    <text evidence="3">Belongs to the polysaccharide lyase 4 family.</text>
</comment>
<dbReference type="Pfam" id="PF09284">
    <property type="entry name" value="RhgB_N"/>
    <property type="match status" value="1"/>
</dbReference>
<dbReference type="AlphaFoldDB" id="A0AB39P202"/>
<feature type="chain" id="PRO_5044290513" description="rhamnogalacturonan endolyase" evidence="10">
    <location>
        <begin position="32"/>
        <end position="548"/>
    </location>
</feature>
<dbReference type="PROSITE" id="PS51318">
    <property type="entry name" value="TAT"/>
    <property type="match status" value="1"/>
</dbReference>
<evidence type="ECO:0000259" key="13">
    <source>
        <dbReference type="Pfam" id="PF14686"/>
    </source>
</evidence>
<sequence length="548" mass="57626">MPYDSPLSRRTVLASAAGLALALATPVTASAANFGYTDDGTNYVVDTGAGLVFKVNHSNGDLSSFVYNGTEYQGYDGKNSHIESGLGTSTVTISTPATGVVLIKVVHGTLIHYYAARSGQNNIYLFTYKPDTSVTASRYIARLKPAIFPTTYSDTWSNSDTVIESADIFAKADGTTRAKHFSNLRTIDYDYFGFSSSAASIWVVRSTKEKDSGGPFIRQLLRHGNESGAGLYEHLYYAEGQTEAERFGLHGPYVLAFTDGSAPTAAVSGRDNTAWVDALGLAGWTGAGGRGRIVGNGLAGRDTAYPYVVGVSNSDAQYWGKADAGTGKYAVPGILPGTYTLTVYKGELAVHTQDVTVTAGAVTTVHTITITGDPAADPAIWRIGDWNGTPAGFKNAALVTYAHPSDSRAAPWTAGTYVIGTSTASAWPAYQFKEINQGLLVSFTLTAAQAATDRTLRIGITTAKAGGRPQITVNDTWTSGIPAAATEPSTRTLTVGSYRGNNHTYEYVIPAAQLLTGTNTLRIDAASGSAGGGGYLSPSYAFDALDLV</sequence>
<evidence type="ECO:0000256" key="3">
    <source>
        <dbReference type="ARBA" id="ARBA00010418"/>
    </source>
</evidence>
<evidence type="ECO:0000256" key="5">
    <source>
        <dbReference type="ARBA" id="ARBA00022525"/>
    </source>
</evidence>
<feature type="domain" description="Rhamnogalacturonan lyase" evidence="13">
    <location>
        <begin position="302"/>
        <end position="364"/>
    </location>
</feature>
<evidence type="ECO:0000256" key="4">
    <source>
        <dbReference type="ARBA" id="ARBA00012437"/>
    </source>
</evidence>
<evidence type="ECO:0000256" key="9">
    <source>
        <dbReference type="ARBA" id="ARBA00023316"/>
    </source>
</evidence>
<reference evidence="14" key="1">
    <citation type="submission" date="2024-07" db="EMBL/GenBank/DDBJ databases">
        <authorList>
            <person name="Yu S.T."/>
        </authorList>
    </citation>
    <scope>NUCLEOTIDE SEQUENCE</scope>
    <source>
        <strain evidence="14">R21</strain>
    </source>
</reference>
<evidence type="ECO:0000256" key="2">
    <source>
        <dbReference type="ARBA" id="ARBA00004613"/>
    </source>
</evidence>
<dbReference type="SUPFAM" id="SSF49452">
    <property type="entry name" value="Starch-binding domain-like"/>
    <property type="match status" value="1"/>
</dbReference>
<dbReference type="InterPro" id="IPR011013">
    <property type="entry name" value="Gal_mutarotase_sf_dom"/>
</dbReference>
<dbReference type="Pfam" id="PF14683">
    <property type="entry name" value="CBM-like"/>
    <property type="match status" value="1"/>
</dbReference>
<dbReference type="SUPFAM" id="SSF74650">
    <property type="entry name" value="Galactose mutarotase-like"/>
    <property type="match status" value="1"/>
</dbReference>
<dbReference type="RefSeq" id="WP_369231252.1">
    <property type="nucleotide sequence ID" value="NZ_CP163435.1"/>
</dbReference>
<evidence type="ECO:0000256" key="8">
    <source>
        <dbReference type="ARBA" id="ARBA00023239"/>
    </source>
</evidence>
<dbReference type="Gene3D" id="2.60.120.260">
    <property type="entry name" value="Galactose-binding domain-like"/>
    <property type="match status" value="1"/>
</dbReference>
<dbReference type="CDD" id="cd10316">
    <property type="entry name" value="RGL4_M"/>
    <property type="match status" value="1"/>
</dbReference>
<evidence type="ECO:0000259" key="11">
    <source>
        <dbReference type="Pfam" id="PF09284"/>
    </source>
</evidence>
<dbReference type="CDD" id="cd10317">
    <property type="entry name" value="RGL4_C"/>
    <property type="match status" value="1"/>
</dbReference>
<comment type="catalytic activity">
    <reaction evidence="1">
        <text>Endotype eliminative cleavage of L-alpha-rhamnopyranosyl-(1-&gt;4)-alpha-D-galactopyranosyluronic acid bonds of rhamnogalacturonan I domains in ramified hairy regions of pectin leaving L-rhamnopyranose at the reducing end and 4-deoxy-4,5-unsaturated D-galactopyranosyluronic acid at the non-reducing end.</text>
        <dbReference type="EC" id="4.2.2.23"/>
    </reaction>
</comment>
<dbReference type="Gene3D" id="2.60.40.1120">
    <property type="entry name" value="Carboxypeptidase-like, regulatory domain"/>
    <property type="match status" value="1"/>
</dbReference>
<dbReference type="EMBL" id="CP163435">
    <property type="protein sequence ID" value="XDQ24526.1"/>
    <property type="molecule type" value="Genomic_DNA"/>
</dbReference>